<feature type="transmembrane region" description="Helical" evidence="10">
    <location>
        <begin position="26"/>
        <end position="55"/>
    </location>
</feature>
<evidence type="ECO:0000256" key="5">
    <source>
        <dbReference type="ARBA" id="ARBA00022989"/>
    </source>
</evidence>
<keyword evidence="5 10" id="KW-1133">Transmembrane helix</keyword>
<evidence type="ECO:0000256" key="7">
    <source>
        <dbReference type="ARBA" id="ARBA00049036"/>
    </source>
</evidence>
<evidence type="ECO:0000259" key="11">
    <source>
        <dbReference type="PROSITE" id="PS50922"/>
    </source>
</evidence>
<evidence type="ECO:0000313" key="12">
    <source>
        <dbReference type="Proteomes" id="UP001652622"/>
    </source>
</evidence>
<feature type="transmembrane region" description="Helical" evidence="10">
    <location>
        <begin position="118"/>
        <end position="144"/>
    </location>
</feature>
<evidence type="ECO:0000256" key="2">
    <source>
        <dbReference type="ARBA" id="ARBA00004760"/>
    </source>
</evidence>
<evidence type="ECO:0000256" key="6">
    <source>
        <dbReference type="ARBA" id="ARBA00023136"/>
    </source>
</evidence>
<gene>
    <name evidence="13" type="primary">LOC117656659</name>
</gene>
<dbReference type="PANTHER" id="PTHR12560:SF6">
    <property type="entry name" value="CERAMIDE SYNTHASE 4"/>
    <property type="match status" value="1"/>
</dbReference>
<accession>A0ABM3Z3Z8</accession>
<feature type="compositionally biased region" description="Acidic residues" evidence="9">
    <location>
        <begin position="161"/>
        <end position="170"/>
    </location>
</feature>
<comment type="catalytic activity">
    <reaction evidence="7">
        <text>sphinganine + octadecanoyl-CoA = N-(octadecanoyl)-sphinganine + CoA + H(+)</text>
        <dbReference type="Rhea" id="RHEA:36547"/>
        <dbReference type="ChEBI" id="CHEBI:15378"/>
        <dbReference type="ChEBI" id="CHEBI:57287"/>
        <dbReference type="ChEBI" id="CHEBI:57394"/>
        <dbReference type="ChEBI" id="CHEBI:57817"/>
        <dbReference type="ChEBI" id="CHEBI:67033"/>
    </reaction>
    <physiologicalReaction direction="left-to-right" evidence="7">
        <dbReference type="Rhea" id="RHEA:36548"/>
    </physiologicalReaction>
</comment>
<feature type="region of interest" description="Disordered" evidence="9">
    <location>
        <begin position="155"/>
        <end position="202"/>
    </location>
</feature>
<dbReference type="PROSITE" id="PS50922">
    <property type="entry name" value="TLC"/>
    <property type="match status" value="1"/>
</dbReference>
<evidence type="ECO:0000256" key="4">
    <source>
        <dbReference type="ARBA" id="ARBA00022692"/>
    </source>
</evidence>
<dbReference type="InterPro" id="IPR016439">
    <property type="entry name" value="Lag1/Lac1-like"/>
</dbReference>
<dbReference type="PANTHER" id="PTHR12560">
    <property type="entry name" value="LONGEVITY ASSURANCE FACTOR 1 LAG1"/>
    <property type="match status" value="1"/>
</dbReference>
<comment type="pathway">
    <text evidence="2">Lipid metabolism; sphingolipid metabolism.</text>
</comment>
<evidence type="ECO:0000256" key="9">
    <source>
        <dbReference type="SAM" id="MobiDB-lite"/>
    </source>
</evidence>
<dbReference type="RefSeq" id="XP_060543103.1">
    <property type="nucleotide sequence ID" value="XM_060687120.1"/>
</dbReference>
<dbReference type="InterPro" id="IPR006634">
    <property type="entry name" value="TLC-dom"/>
</dbReference>
<sequence>MQFSTYCSLVISIPFDVKQKDFNMMIIHHVIAILLIGFSYCTNFIRIGSVIMFLHDISDGLLHSAKMFKYLKWQKACNTLFIIFSVLFLFTRGIVFPYKVLYNTYYYLAEVHPPYFGYYFFNAFLMLLQLLNILWSCLIILMIYRFLIHGKVEKDVRSDSEGSEEEDVDEVDQKAEQKTNNKTSPLSRNCAAADRTKTERRE</sequence>
<organism evidence="12 13">
    <name type="scientific">Pantherophis guttatus</name>
    <name type="common">Corn snake</name>
    <name type="synonym">Elaphe guttata</name>
    <dbReference type="NCBI Taxonomy" id="94885"/>
    <lineage>
        <taxon>Eukaryota</taxon>
        <taxon>Metazoa</taxon>
        <taxon>Chordata</taxon>
        <taxon>Craniata</taxon>
        <taxon>Vertebrata</taxon>
        <taxon>Euteleostomi</taxon>
        <taxon>Lepidosauria</taxon>
        <taxon>Squamata</taxon>
        <taxon>Bifurcata</taxon>
        <taxon>Unidentata</taxon>
        <taxon>Episquamata</taxon>
        <taxon>Toxicofera</taxon>
        <taxon>Serpentes</taxon>
        <taxon>Colubroidea</taxon>
        <taxon>Colubridae</taxon>
        <taxon>Colubrinae</taxon>
        <taxon>Pantherophis</taxon>
    </lineage>
</organism>
<reference evidence="13" key="1">
    <citation type="submission" date="2025-08" db="UniProtKB">
        <authorList>
            <consortium name="RefSeq"/>
        </authorList>
    </citation>
    <scope>IDENTIFICATION</scope>
    <source>
        <tissue evidence="13">Blood</tissue>
    </source>
</reference>
<comment type="subcellular location">
    <subcellularLocation>
        <location evidence="1">Membrane</location>
        <topology evidence="1">Multi-pass membrane protein</topology>
    </subcellularLocation>
</comment>
<name>A0ABM3Z3Z8_PANGU</name>
<evidence type="ECO:0000256" key="3">
    <source>
        <dbReference type="ARBA" id="ARBA00004991"/>
    </source>
</evidence>
<evidence type="ECO:0000256" key="8">
    <source>
        <dbReference type="PROSITE-ProRule" id="PRU00205"/>
    </source>
</evidence>
<evidence type="ECO:0000256" key="1">
    <source>
        <dbReference type="ARBA" id="ARBA00004141"/>
    </source>
</evidence>
<evidence type="ECO:0000256" key="10">
    <source>
        <dbReference type="SAM" id="Phobius"/>
    </source>
</evidence>
<comment type="pathway">
    <text evidence="3">Sphingolipid metabolism.</text>
</comment>
<proteinExistence type="predicted"/>
<feature type="domain" description="TLC" evidence="11">
    <location>
        <begin position="1"/>
        <end position="148"/>
    </location>
</feature>
<dbReference type="Pfam" id="PF03798">
    <property type="entry name" value="TRAM_LAG1_CLN8"/>
    <property type="match status" value="1"/>
</dbReference>
<dbReference type="SMART" id="SM00724">
    <property type="entry name" value="TLC"/>
    <property type="match status" value="1"/>
</dbReference>
<keyword evidence="4 8" id="KW-0812">Transmembrane</keyword>
<dbReference type="Proteomes" id="UP001652622">
    <property type="component" value="Unplaced"/>
</dbReference>
<feature type="transmembrane region" description="Helical" evidence="10">
    <location>
        <begin position="76"/>
        <end position="98"/>
    </location>
</feature>
<evidence type="ECO:0000313" key="13">
    <source>
        <dbReference type="RefSeq" id="XP_060543103.1"/>
    </source>
</evidence>
<protein>
    <submittedName>
        <fullName evidence="13">Ceramide synthase 4-like</fullName>
    </submittedName>
</protein>
<keyword evidence="6 8" id="KW-0472">Membrane</keyword>
<dbReference type="GeneID" id="117656659"/>
<dbReference type="PIRSF" id="PIRSF005225">
    <property type="entry name" value="LAG1_LAC1"/>
    <property type="match status" value="1"/>
</dbReference>
<keyword evidence="12" id="KW-1185">Reference proteome</keyword>